<keyword evidence="1" id="KW-1133">Transmembrane helix</keyword>
<sequence>MKLIEVIIAIYAIVTLELAITINVLSMENYILIQE</sequence>
<proteinExistence type="predicted"/>
<keyword evidence="1" id="KW-0812">Transmembrane</keyword>
<feature type="transmembrane region" description="Helical" evidence="1">
    <location>
        <begin position="6"/>
        <end position="25"/>
    </location>
</feature>
<gene>
    <name evidence="2" type="ORF">SDC9_67762</name>
</gene>
<dbReference type="EMBL" id="VSSQ01003566">
    <property type="protein sequence ID" value="MPM21318.1"/>
    <property type="molecule type" value="Genomic_DNA"/>
</dbReference>
<accession>A0A644XZV6</accession>
<comment type="caution">
    <text evidence="2">The sequence shown here is derived from an EMBL/GenBank/DDBJ whole genome shotgun (WGS) entry which is preliminary data.</text>
</comment>
<organism evidence="2">
    <name type="scientific">bioreactor metagenome</name>
    <dbReference type="NCBI Taxonomy" id="1076179"/>
    <lineage>
        <taxon>unclassified sequences</taxon>
        <taxon>metagenomes</taxon>
        <taxon>ecological metagenomes</taxon>
    </lineage>
</organism>
<evidence type="ECO:0000256" key="1">
    <source>
        <dbReference type="SAM" id="Phobius"/>
    </source>
</evidence>
<evidence type="ECO:0000313" key="2">
    <source>
        <dbReference type="EMBL" id="MPM21318.1"/>
    </source>
</evidence>
<protein>
    <submittedName>
        <fullName evidence="2">Uncharacterized protein</fullName>
    </submittedName>
</protein>
<dbReference type="AlphaFoldDB" id="A0A644XZV6"/>
<name>A0A644XZV6_9ZZZZ</name>
<reference evidence="2" key="1">
    <citation type="submission" date="2019-08" db="EMBL/GenBank/DDBJ databases">
        <authorList>
            <person name="Kucharzyk K."/>
            <person name="Murdoch R.W."/>
            <person name="Higgins S."/>
            <person name="Loffler F."/>
        </authorList>
    </citation>
    <scope>NUCLEOTIDE SEQUENCE</scope>
</reference>
<keyword evidence="1" id="KW-0472">Membrane</keyword>